<name>V5YP55_9BURK</name>
<dbReference type="RefSeq" id="WP_023842582.1">
    <property type="nucleotide sequence ID" value="NC_022995.1"/>
</dbReference>
<geneLocation type="plasmid" evidence="1">
    <name>pM7012</name>
</geneLocation>
<proteinExistence type="predicted"/>
<reference evidence="1" key="1">
    <citation type="journal article" date="2014" name="Microbiology">
        <title>A 2,4-dichlorophenoxyacetic acid degradation plasmid pM7012 discloses distribution of an unclassified megaplasmid group across bacterial species.</title>
        <authorList>
            <person name="Sakai Y."/>
            <person name="Ogawa N."/>
            <person name="Shimomura Y."/>
            <person name="Fujii T."/>
        </authorList>
    </citation>
    <scope>NUCLEOTIDE SEQUENCE</scope>
    <source>
        <strain evidence="1">M701</strain>
    </source>
</reference>
<protein>
    <submittedName>
        <fullName evidence="1">Uncharacterized protein</fullName>
    </submittedName>
</protein>
<dbReference type="EMBL" id="AB853026">
    <property type="protein sequence ID" value="BAO19039.1"/>
    <property type="molecule type" value="Genomic_DNA"/>
</dbReference>
<evidence type="ECO:0000313" key="1">
    <source>
        <dbReference type="EMBL" id="BAO19039.1"/>
    </source>
</evidence>
<keyword evidence="1" id="KW-0614">Plasmid</keyword>
<dbReference type="AlphaFoldDB" id="V5YP55"/>
<sequence length="115" mass="12445">MPKIEISESVERKAKIQSVLSRVASREISASAAADDLISVVDPQYGSAPAMEEHRVKAKAWLERILLAEPVISLRALSDRCIGLADLSGPINSEIGTLAGKLRWLATGREFTETS</sequence>
<reference evidence="1" key="2">
    <citation type="submission" date="2024-06" db="EMBL/GenBank/DDBJ databases">
        <authorList>
            <person name="Sakai Y."/>
            <person name="Fujii T."/>
        </authorList>
    </citation>
    <scope>NUCLEOTIDE SEQUENCE</scope>
    <source>
        <strain evidence="1">M701</strain>
        <plasmid evidence="1">pM7012</plasmid>
    </source>
</reference>
<organism evidence="1">
    <name type="scientific">Burkholderia sp. M701</name>
    <dbReference type="NCBI Taxonomy" id="326454"/>
    <lineage>
        <taxon>Bacteria</taxon>
        <taxon>Pseudomonadati</taxon>
        <taxon>Pseudomonadota</taxon>
        <taxon>Betaproteobacteria</taxon>
        <taxon>Burkholderiales</taxon>
        <taxon>Burkholderiaceae</taxon>
        <taxon>Burkholderia</taxon>
    </lineage>
</organism>
<accession>V5YP55</accession>